<evidence type="ECO:0000259" key="14">
    <source>
        <dbReference type="SMART" id="SM00941"/>
    </source>
</evidence>
<evidence type="ECO:0000256" key="7">
    <source>
        <dbReference type="ARBA" id="ARBA00014680"/>
    </source>
</evidence>
<evidence type="ECO:0000256" key="1">
    <source>
        <dbReference type="ARBA" id="ARBA00001066"/>
    </source>
</evidence>
<dbReference type="InterPro" id="IPR013102">
    <property type="entry name" value="PYNP_C"/>
</dbReference>
<evidence type="ECO:0000256" key="8">
    <source>
        <dbReference type="ARBA" id="ARBA00022676"/>
    </source>
</evidence>
<dbReference type="GO" id="GO:0006206">
    <property type="term" value="P:pyrimidine nucleobase metabolic process"/>
    <property type="evidence" value="ECO:0007669"/>
    <property type="project" value="InterPro"/>
</dbReference>
<name>A0A0A5HQU3_9BACI</name>
<dbReference type="InterPro" id="IPR036566">
    <property type="entry name" value="PYNP-like_C_sf"/>
</dbReference>
<dbReference type="GO" id="GO:0004645">
    <property type="term" value="F:1,4-alpha-oligoglucan phosphorylase activity"/>
    <property type="evidence" value="ECO:0007669"/>
    <property type="project" value="InterPro"/>
</dbReference>
<accession>A0A0A5HQU3</accession>
<dbReference type="SUPFAM" id="SSF47648">
    <property type="entry name" value="Nucleoside phosphorylase/phosphoribosyltransferase N-terminal domain"/>
    <property type="match status" value="1"/>
</dbReference>
<evidence type="ECO:0000313" key="16">
    <source>
        <dbReference type="Proteomes" id="UP000030401"/>
    </source>
</evidence>
<keyword evidence="16" id="KW-1185">Reference proteome</keyword>
<dbReference type="PROSITE" id="PS00647">
    <property type="entry name" value="THYMID_PHOSPHORYLASE"/>
    <property type="match status" value="1"/>
</dbReference>
<dbReference type="NCBIfam" id="NF004747">
    <property type="entry name" value="PRK06078.1"/>
    <property type="match status" value="1"/>
</dbReference>
<evidence type="ECO:0000256" key="10">
    <source>
        <dbReference type="ARBA" id="ARBA00022723"/>
    </source>
</evidence>
<dbReference type="InterPro" id="IPR017459">
    <property type="entry name" value="Glycosyl_Trfase_fam3_N_dom"/>
</dbReference>
<comment type="caution">
    <text evidence="15">The sequence shown here is derived from an EMBL/GenBank/DDBJ whole genome shotgun (WGS) entry which is preliminary data.</text>
</comment>
<dbReference type="SUPFAM" id="SSF54680">
    <property type="entry name" value="Pyrimidine nucleoside phosphorylase C-terminal domain"/>
    <property type="match status" value="1"/>
</dbReference>
<keyword evidence="8 15" id="KW-0328">Glycosyltransferase</keyword>
<dbReference type="Proteomes" id="UP000030401">
    <property type="component" value="Unassembled WGS sequence"/>
</dbReference>
<evidence type="ECO:0000256" key="5">
    <source>
        <dbReference type="ARBA" id="ARBA00011738"/>
    </source>
</evidence>
<dbReference type="Gene3D" id="3.90.1170.30">
    <property type="entry name" value="Pyrimidine nucleoside phosphorylase-like, C-terminal domain"/>
    <property type="match status" value="1"/>
</dbReference>
<evidence type="ECO:0000256" key="11">
    <source>
        <dbReference type="ARBA" id="ARBA00022958"/>
    </source>
</evidence>
<keyword evidence="9 15" id="KW-0808">Transferase</keyword>
<reference evidence="15 16" key="1">
    <citation type="submission" date="2013-08" db="EMBL/GenBank/DDBJ databases">
        <authorList>
            <person name="Huang J."/>
            <person name="Wang G."/>
        </authorList>
    </citation>
    <scope>NUCLEOTIDE SEQUENCE [LARGE SCALE GENOMIC DNA]</scope>
    <source>
        <strain evidence="15 16">JSM 072002</strain>
    </source>
</reference>
<dbReference type="Pfam" id="PF02885">
    <property type="entry name" value="Glycos_trans_3N"/>
    <property type="match status" value="1"/>
</dbReference>
<dbReference type="InterPro" id="IPR000312">
    <property type="entry name" value="Glycosyl_Trfase_fam3"/>
</dbReference>
<evidence type="ECO:0000313" key="15">
    <source>
        <dbReference type="EMBL" id="KGX85982.1"/>
    </source>
</evidence>
<comment type="catalytic activity">
    <reaction evidence="12">
        <text>uridine + phosphate = alpha-D-ribose 1-phosphate + uracil</text>
        <dbReference type="Rhea" id="RHEA:24388"/>
        <dbReference type="ChEBI" id="CHEBI:16704"/>
        <dbReference type="ChEBI" id="CHEBI:17568"/>
        <dbReference type="ChEBI" id="CHEBI:43474"/>
        <dbReference type="ChEBI" id="CHEBI:57720"/>
        <dbReference type="EC" id="2.4.2.2"/>
    </reaction>
</comment>
<organism evidence="15 16">
    <name type="scientific">Pontibacillus litoralis JSM 072002</name>
    <dbReference type="NCBI Taxonomy" id="1385512"/>
    <lineage>
        <taxon>Bacteria</taxon>
        <taxon>Bacillati</taxon>
        <taxon>Bacillota</taxon>
        <taxon>Bacilli</taxon>
        <taxon>Bacillales</taxon>
        <taxon>Bacillaceae</taxon>
        <taxon>Pontibacillus</taxon>
    </lineage>
</organism>
<comment type="catalytic activity">
    <reaction evidence="1">
        <text>2'-deoxyuridine + phosphate = 2-deoxy-alpha-D-ribose 1-phosphate + uracil</text>
        <dbReference type="Rhea" id="RHEA:22824"/>
        <dbReference type="ChEBI" id="CHEBI:16450"/>
        <dbReference type="ChEBI" id="CHEBI:17568"/>
        <dbReference type="ChEBI" id="CHEBI:43474"/>
        <dbReference type="ChEBI" id="CHEBI:57259"/>
        <dbReference type="EC" id="2.4.2.2"/>
    </reaction>
</comment>
<feature type="domain" description="Pyrimidine nucleoside phosphorylase C-terminal" evidence="14">
    <location>
        <begin position="345"/>
        <end position="418"/>
    </location>
</feature>
<comment type="subunit">
    <text evidence="5">Homodimer.</text>
</comment>
<dbReference type="PIRSF" id="PIRSF000478">
    <property type="entry name" value="TP_PyNP"/>
    <property type="match status" value="1"/>
</dbReference>
<evidence type="ECO:0000256" key="12">
    <source>
        <dbReference type="ARBA" id="ARBA00048453"/>
    </source>
</evidence>
<dbReference type="NCBIfam" id="NF004490">
    <property type="entry name" value="PRK05820.1"/>
    <property type="match status" value="1"/>
</dbReference>
<dbReference type="STRING" id="1385512.N784_06320"/>
<dbReference type="GO" id="GO:0006213">
    <property type="term" value="P:pyrimidine nucleoside metabolic process"/>
    <property type="evidence" value="ECO:0007669"/>
    <property type="project" value="InterPro"/>
</dbReference>
<gene>
    <name evidence="15" type="primary">deoA</name>
    <name evidence="15" type="ORF">N784_06320</name>
</gene>
<dbReference type="OrthoDB" id="9763887at2"/>
<dbReference type="AlphaFoldDB" id="A0A0A5HQU3"/>
<evidence type="ECO:0000256" key="6">
    <source>
        <dbReference type="ARBA" id="ARBA00011889"/>
    </source>
</evidence>
<dbReference type="Gene3D" id="1.20.970.10">
    <property type="entry name" value="Transferase, Pyrimidine Nucleoside Phosphorylase, Chain C"/>
    <property type="match status" value="1"/>
</dbReference>
<dbReference type="GO" id="GO:0047847">
    <property type="term" value="F:deoxyuridine phosphorylase activity"/>
    <property type="evidence" value="ECO:0007669"/>
    <property type="project" value="RHEA"/>
</dbReference>
<dbReference type="GO" id="GO:0004850">
    <property type="term" value="F:uridine phosphorylase activity"/>
    <property type="evidence" value="ECO:0007669"/>
    <property type="project" value="RHEA"/>
</dbReference>
<dbReference type="SUPFAM" id="SSF52418">
    <property type="entry name" value="Nucleoside phosphorylase/phosphoribosyltransferase catalytic domain"/>
    <property type="match status" value="1"/>
</dbReference>
<evidence type="ECO:0000256" key="13">
    <source>
        <dbReference type="ARBA" id="ARBA00048525"/>
    </source>
</evidence>
<dbReference type="GO" id="GO:0005829">
    <property type="term" value="C:cytosol"/>
    <property type="evidence" value="ECO:0007669"/>
    <property type="project" value="TreeGrafter"/>
</dbReference>
<comment type="cofactor">
    <cofactor evidence="2">
        <name>K(+)</name>
        <dbReference type="ChEBI" id="CHEBI:29103"/>
    </cofactor>
</comment>
<proteinExistence type="inferred from homology"/>
<dbReference type="SMART" id="SM00941">
    <property type="entry name" value="PYNP_C"/>
    <property type="match status" value="1"/>
</dbReference>
<dbReference type="NCBIfam" id="TIGR02644">
    <property type="entry name" value="Y_phosphoryl"/>
    <property type="match status" value="1"/>
</dbReference>
<dbReference type="eggNOG" id="COG0213">
    <property type="taxonomic scope" value="Bacteria"/>
</dbReference>
<dbReference type="EC" id="2.4.2.2" evidence="6"/>
<dbReference type="PANTHER" id="PTHR10515:SF0">
    <property type="entry name" value="THYMIDINE PHOSPHORYLASE"/>
    <property type="match status" value="1"/>
</dbReference>
<dbReference type="Gene3D" id="3.40.1030.10">
    <property type="entry name" value="Nucleoside phosphorylase/phosphoribosyltransferase catalytic domain"/>
    <property type="match status" value="1"/>
</dbReference>
<sequence length="435" mass="46317">MRMYDIIEKKRDGEVLTKAEIDFFIEGYTNGDIPDYQASALAMAIFFQDMNDEERANMTMAMVNSGDTIDLSPIEGVKVDKHSTGGVGDTTTLILGSLVASLGVPVAKMSGRGLGHTGGTIDKLEAVPGFHVEIDKDQFIKLVNTNKLSVIGQTGNLTPADKKLYGLRDVTATVNSIPLIASSIMSKKIAAGADAIVLDVKTGAGAFMKSLEDSKALAEAMVRIGNHVGRNTMAVISDMSQPLGRAIGNALEVEEAIETLKGNGPEDLTELCLTLGSQMVVLASKAATLDEARQQLEANMKNGKALENFAAFLQSQGGDARVVEDVTIMPQAAYKIDLPAKTSGYVSGIVADEIGTAAMLLGAGRATKESEIDLAVGLYLNKKIGDYVEAGESLLTIYANQEDVEAVKEKLYRNITISNHKVDAPTLIHDMVTDK</sequence>
<dbReference type="GO" id="GO:0046872">
    <property type="term" value="F:metal ion binding"/>
    <property type="evidence" value="ECO:0007669"/>
    <property type="project" value="UniProtKB-KW"/>
</dbReference>
<dbReference type="InterPro" id="IPR017872">
    <property type="entry name" value="Pyrmidine_PPase_CS"/>
</dbReference>
<keyword evidence="11" id="KW-0630">Potassium</keyword>
<dbReference type="GO" id="GO:0009032">
    <property type="term" value="F:thymidine phosphorylase activity"/>
    <property type="evidence" value="ECO:0007669"/>
    <property type="project" value="TreeGrafter"/>
</dbReference>
<evidence type="ECO:0000256" key="4">
    <source>
        <dbReference type="ARBA" id="ARBA00006915"/>
    </source>
</evidence>
<dbReference type="PANTHER" id="PTHR10515">
    <property type="entry name" value="THYMIDINE PHOSPHORYLASE"/>
    <property type="match status" value="1"/>
</dbReference>
<comment type="function">
    <text evidence="3">Catalyzes phosphorolysis of the pyrimidine nucleosides uridine, thymidine and 2'-deoxyuridine with the formation of the corresponding pyrimidine base and ribose-1-phosphate.</text>
</comment>
<dbReference type="FunFam" id="1.20.970.10:FF:000002">
    <property type="entry name" value="Pyrimidine-nucleoside phosphorylase"/>
    <property type="match status" value="1"/>
</dbReference>
<comment type="similarity">
    <text evidence="4">Belongs to the thymidine/pyrimidine-nucleoside phosphorylase family.</text>
</comment>
<comment type="catalytic activity">
    <reaction evidence="13">
        <text>thymidine + phosphate = 2-deoxy-alpha-D-ribose 1-phosphate + thymine</text>
        <dbReference type="Rhea" id="RHEA:16037"/>
        <dbReference type="ChEBI" id="CHEBI:17748"/>
        <dbReference type="ChEBI" id="CHEBI:17821"/>
        <dbReference type="ChEBI" id="CHEBI:43474"/>
        <dbReference type="ChEBI" id="CHEBI:57259"/>
        <dbReference type="EC" id="2.4.2.2"/>
    </reaction>
</comment>
<protein>
    <recommendedName>
        <fullName evidence="7">Pyrimidine-nucleoside phosphorylase</fullName>
        <ecNumber evidence="6">2.4.2.2</ecNumber>
    </recommendedName>
</protein>
<evidence type="ECO:0000256" key="3">
    <source>
        <dbReference type="ARBA" id="ARBA00003877"/>
    </source>
</evidence>
<dbReference type="RefSeq" id="WP_036834953.1">
    <property type="nucleotide sequence ID" value="NZ_AVPG01000017.1"/>
</dbReference>
<dbReference type="Pfam" id="PF07831">
    <property type="entry name" value="PYNP_C"/>
    <property type="match status" value="1"/>
</dbReference>
<keyword evidence="10" id="KW-0479">Metal-binding</keyword>
<dbReference type="InterPro" id="IPR018090">
    <property type="entry name" value="Pyrmidine_PPas_bac/euk"/>
</dbReference>
<dbReference type="InterPro" id="IPR036320">
    <property type="entry name" value="Glycosyl_Trfase_fam3_N_dom_sf"/>
</dbReference>
<dbReference type="Pfam" id="PF00591">
    <property type="entry name" value="Glycos_transf_3"/>
    <property type="match status" value="1"/>
</dbReference>
<evidence type="ECO:0000256" key="9">
    <source>
        <dbReference type="ARBA" id="ARBA00022679"/>
    </source>
</evidence>
<dbReference type="FunFam" id="3.40.1030.10:FF:000003">
    <property type="entry name" value="Pyrimidine-nucleoside phosphorylase"/>
    <property type="match status" value="1"/>
</dbReference>
<evidence type="ECO:0000256" key="2">
    <source>
        <dbReference type="ARBA" id="ARBA00001958"/>
    </source>
</evidence>
<dbReference type="InterPro" id="IPR035902">
    <property type="entry name" value="Nuc_phospho_transferase"/>
</dbReference>
<dbReference type="EMBL" id="AVPG01000017">
    <property type="protein sequence ID" value="KGX85982.1"/>
    <property type="molecule type" value="Genomic_DNA"/>
</dbReference>
<dbReference type="InterPro" id="IPR000053">
    <property type="entry name" value="Thymidine/pyrmidine_PPase"/>
</dbReference>